<organism evidence="2 3">
    <name type="scientific">Neosynechococcus sphagnicola sy1</name>
    <dbReference type="NCBI Taxonomy" id="1497020"/>
    <lineage>
        <taxon>Bacteria</taxon>
        <taxon>Bacillati</taxon>
        <taxon>Cyanobacteriota</taxon>
        <taxon>Cyanophyceae</taxon>
        <taxon>Neosynechococcales</taxon>
        <taxon>Neosynechococcaceae</taxon>
        <taxon>Neosynechococcus</taxon>
    </lineage>
</organism>
<dbReference type="AlphaFoldDB" id="A0A098TKX3"/>
<evidence type="ECO:0000256" key="1">
    <source>
        <dbReference type="SAM" id="MobiDB-lite"/>
    </source>
</evidence>
<sequence length="184" mass="20408">MDDTYRADNRYGPKPSYTKSLADASGVCTITSSGQPIGTTILASDTLPQSKTGDDLIRDDPPTGGDPEDIGLDGYWERRARREGMRVIVGQRLELAQPLSNYNVIPAGFLGVGRDNETRQRRFERDNLAAVQGTAIYHYKDPTDTSRGYYPLACLSTTVHPGTAWTLANSSFFLSCSQHHRHRR</sequence>
<gene>
    <name evidence="2" type="ORF">DO97_04435</name>
</gene>
<name>A0A098TKX3_9CYAN</name>
<dbReference type="EMBL" id="JJML01000017">
    <property type="protein sequence ID" value="KGF72939.1"/>
    <property type="molecule type" value="Genomic_DNA"/>
</dbReference>
<feature type="compositionally biased region" description="Basic and acidic residues" evidence="1">
    <location>
        <begin position="52"/>
        <end position="61"/>
    </location>
</feature>
<dbReference type="STRING" id="1497020.DO97_04435"/>
<protein>
    <submittedName>
        <fullName evidence="2">Uncharacterized protein</fullName>
    </submittedName>
</protein>
<accession>A0A098TKX3</accession>
<proteinExistence type="predicted"/>
<evidence type="ECO:0000313" key="2">
    <source>
        <dbReference type="EMBL" id="KGF72939.1"/>
    </source>
</evidence>
<evidence type="ECO:0000313" key="3">
    <source>
        <dbReference type="Proteomes" id="UP000030170"/>
    </source>
</evidence>
<comment type="caution">
    <text evidence="2">The sequence shown here is derived from an EMBL/GenBank/DDBJ whole genome shotgun (WGS) entry which is preliminary data.</text>
</comment>
<dbReference type="RefSeq" id="WP_036532651.1">
    <property type="nucleotide sequence ID" value="NZ_JJML01000017.1"/>
</dbReference>
<feature type="region of interest" description="Disordered" evidence="1">
    <location>
        <begin position="44"/>
        <end position="70"/>
    </location>
</feature>
<keyword evidence="3" id="KW-1185">Reference proteome</keyword>
<dbReference type="Proteomes" id="UP000030170">
    <property type="component" value="Unassembled WGS sequence"/>
</dbReference>
<reference evidence="2 3" key="1">
    <citation type="journal article" date="2014" name="Mol. Ecol.">
        <title>Evolution of Synechococcus.</title>
        <authorList>
            <person name="Dvorak P."/>
            <person name="Casamatta D."/>
            <person name="Hasler P."/>
            <person name="Poulickova A."/>
            <person name="Ondrej V."/>
            <person name="Sanges R."/>
        </authorList>
    </citation>
    <scope>NUCLEOTIDE SEQUENCE [LARGE SCALE GENOMIC DNA]</scope>
    <source>
        <strain evidence="2 3">CAUP A 1101</strain>
    </source>
</reference>